<dbReference type="EMBL" id="JBFXLR010000002">
    <property type="protein sequence ID" value="KAL2860196.1"/>
    <property type="molecule type" value="Genomic_DNA"/>
</dbReference>
<gene>
    <name evidence="1" type="ORF">BJX68DRAFT_261163</name>
</gene>
<dbReference type="Proteomes" id="UP001610444">
    <property type="component" value="Unassembled WGS sequence"/>
</dbReference>
<dbReference type="RefSeq" id="XP_070904887.1">
    <property type="nucleotide sequence ID" value="XM_071044102.1"/>
</dbReference>
<accession>A0ABR4L6R1</accession>
<proteinExistence type="predicted"/>
<name>A0ABR4L6R1_9EURO</name>
<keyword evidence="2" id="KW-1185">Reference proteome</keyword>
<evidence type="ECO:0000313" key="1">
    <source>
        <dbReference type="EMBL" id="KAL2860196.1"/>
    </source>
</evidence>
<dbReference type="GeneID" id="98159266"/>
<organism evidence="1 2">
    <name type="scientific">Aspergillus pseudodeflectus</name>
    <dbReference type="NCBI Taxonomy" id="176178"/>
    <lineage>
        <taxon>Eukaryota</taxon>
        <taxon>Fungi</taxon>
        <taxon>Dikarya</taxon>
        <taxon>Ascomycota</taxon>
        <taxon>Pezizomycotina</taxon>
        <taxon>Eurotiomycetes</taxon>
        <taxon>Eurotiomycetidae</taxon>
        <taxon>Eurotiales</taxon>
        <taxon>Aspergillaceae</taxon>
        <taxon>Aspergillus</taxon>
        <taxon>Aspergillus subgen. Nidulantes</taxon>
    </lineage>
</organism>
<reference evidence="1 2" key="1">
    <citation type="submission" date="2024-07" db="EMBL/GenBank/DDBJ databases">
        <title>Section-level genome sequencing and comparative genomics of Aspergillus sections Usti and Cavernicolus.</title>
        <authorList>
            <consortium name="Lawrence Berkeley National Laboratory"/>
            <person name="Nybo J.L."/>
            <person name="Vesth T.C."/>
            <person name="Theobald S."/>
            <person name="Frisvad J.C."/>
            <person name="Larsen T.O."/>
            <person name="Kjaerboelling I."/>
            <person name="Rothschild-Mancinelli K."/>
            <person name="Lyhne E.K."/>
            <person name="Kogle M.E."/>
            <person name="Barry K."/>
            <person name="Clum A."/>
            <person name="Na H."/>
            <person name="Ledsgaard L."/>
            <person name="Lin J."/>
            <person name="Lipzen A."/>
            <person name="Kuo A."/>
            <person name="Riley R."/>
            <person name="Mondo S."/>
            <person name="LaButti K."/>
            <person name="Haridas S."/>
            <person name="Pangalinan J."/>
            <person name="Salamov A.A."/>
            <person name="Simmons B.A."/>
            <person name="Magnuson J.K."/>
            <person name="Chen J."/>
            <person name="Drula E."/>
            <person name="Henrissat B."/>
            <person name="Wiebenga A."/>
            <person name="Lubbers R.J."/>
            <person name="Gomes A.C."/>
            <person name="Macurrencykelacurrency M.R."/>
            <person name="Stajich J."/>
            <person name="Grigoriev I.V."/>
            <person name="Mortensen U.H."/>
            <person name="De vries R.P."/>
            <person name="Baker S.E."/>
            <person name="Andersen M.R."/>
        </authorList>
    </citation>
    <scope>NUCLEOTIDE SEQUENCE [LARGE SCALE GENOMIC DNA]</scope>
    <source>
        <strain evidence="1 2">CBS 756.74</strain>
    </source>
</reference>
<evidence type="ECO:0000313" key="2">
    <source>
        <dbReference type="Proteomes" id="UP001610444"/>
    </source>
</evidence>
<protein>
    <submittedName>
        <fullName evidence="1">Uncharacterized protein</fullName>
    </submittedName>
</protein>
<sequence length="266" mass="30040">MADPYAAIIFRLLDDTIADANVPLDVREQATYIKVSYATHRNTYRLMAQTSALFNGGTVLHPSHGNQGPNGNAHLPVYRLGGVIRAIAMDHQVTPGPGDYEGHPIQLLSILDPAIQNGLPGERIFDLHRYLIVMERVANEHLARLTRQYGYHYILRAGLEEYYMTKAVAEAVIFLRADRRGVAYRVRAQRACYEAMEETPTLTDQRKAEVINYVNCAPEDAHRFWNWLAANRARYHAMRQCVGLMNNIQCLSRACVPPLVLTSHPT</sequence>
<comment type="caution">
    <text evidence="1">The sequence shown here is derived from an EMBL/GenBank/DDBJ whole genome shotgun (WGS) entry which is preliminary data.</text>
</comment>